<feature type="transmembrane region" description="Helical" evidence="5">
    <location>
        <begin position="44"/>
        <end position="62"/>
    </location>
</feature>
<dbReference type="GO" id="GO:0005886">
    <property type="term" value="C:plasma membrane"/>
    <property type="evidence" value="ECO:0007669"/>
    <property type="project" value="TreeGrafter"/>
</dbReference>
<evidence type="ECO:0000259" key="6">
    <source>
        <dbReference type="Pfam" id="PF01957"/>
    </source>
</evidence>
<dbReference type="PANTHER" id="PTHR33507:SF3">
    <property type="entry name" value="INNER MEMBRANE PROTEIN YBBJ"/>
    <property type="match status" value="1"/>
</dbReference>
<evidence type="ECO:0000256" key="3">
    <source>
        <dbReference type="ARBA" id="ARBA00022989"/>
    </source>
</evidence>
<dbReference type="Proteomes" id="UP000823824">
    <property type="component" value="Unassembled WGS sequence"/>
</dbReference>
<gene>
    <name evidence="7" type="ORF">H9787_04905</name>
</gene>
<dbReference type="InterPro" id="IPR012340">
    <property type="entry name" value="NA-bd_OB-fold"/>
</dbReference>
<dbReference type="Pfam" id="PF01957">
    <property type="entry name" value="NfeD"/>
    <property type="match status" value="1"/>
</dbReference>
<dbReference type="AlphaFoldDB" id="A0A9D2LI22"/>
<evidence type="ECO:0000313" key="7">
    <source>
        <dbReference type="EMBL" id="HJB13032.1"/>
    </source>
</evidence>
<comment type="subcellular location">
    <subcellularLocation>
        <location evidence="1">Membrane</location>
        <topology evidence="1">Multi-pass membrane protein</topology>
    </subcellularLocation>
</comment>
<dbReference type="PANTHER" id="PTHR33507">
    <property type="entry name" value="INNER MEMBRANE PROTEIN YBBJ"/>
    <property type="match status" value="1"/>
</dbReference>
<dbReference type="SUPFAM" id="SSF141322">
    <property type="entry name" value="NfeD domain-like"/>
    <property type="match status" value="1"/>
</dbReference>
<keyword evidence="3 5" id="KW-1133">Transmembrane helix</keyword>
<reference evidence="7" key="2">
    <citation type="submission" date="2021-04" db="EMBL/GenBank/DDBJ databases">
        <authorList>
            <person name="Gilroy R."/>
        </authorList>
    </citation>
    <scope>NUCLEOTIDE SEQUENCE</scope>
    <source>
        <strain evidence="7">ChiBcec18-1249</strain>
    </source>
</reference>
<name>A0A9D2LI22_9FIRM</name>
<evidence type="ECO:0000256" key="4">
    <source>
        <dbReference type="ARBA" id="ARBA00023136"/>
    </source>
</evidence>
<dbReference type="Gene3D" id="2.40.50.140">
    <property type="entry name" value="Nucleic acid-binding proteins"/>
    <property type="match status" value="1"/>
</dbReference>
<keyword evidence="2 5" id="KW-0812">Transmembrane</keyword>
<protein>
    <submittedName>
        <fullName evidence="7">NfeD family protein</fullName>
    </submittedName>
</protein>
<proteinExistence type="predicted"/>
<sequence>MIWIWLGAVILFGVVELATAGLVSIWFVAGSLAALAGAVLGAELLVQVLLFVGVTAVALAATRPLVRRYTRRDTVATNADRVLGSRAKVTETIDNENSTGAVYVDGKTWTARSAEGDVIPAGEQVEVTSIEGVKLLVIPVKEGGFVK</sequence>
<comment type="caution">
    <text evidence="7">The sequence shown here is derived from an EMBL/GenBank/DDBJ whole genome shotgun (WGS) entry which is preliminary data.</text>
</comment>
<evidence type="ECO:0000256" key="5">
    <source>
        <dbReference type="SAM" id="Phobius"/>
    </source>
</evidence>
<evidence type="ECO:0000256" key="1">
    <source>
        <dbReference type="ARBA" id="ARBA00004141"/>
    </source>
</evidence>
<feature type="domain" description="NfeD-like C-terminal" evidence="6">
    <location>
        <begin position="80"/>
        <end position="137"/>
    </location>
</feature>
<reference evidence="7" key="1">
    <citation type="journal article" date="2021" name="PeerJ">
        <title>Extensive microbial diversity within the chicken gut microbiome revealed by metagenomics and culture.</title>
        <authorList>
            <person name="Gilroy R."/>
            <person name="Ravi A."/>
            <person name="Getino M."/>
            <person name="Pursley I."/>
            <person name="Horton D.L."/>
            <person name="Alikhan N.F."/>
            <person name="Baker D."/>
            <person name="Gharbi K."/>
            <person name="Hall N."/>
            <person name="Watson M."/>
            <person name="Adriaenssens E.M."/>
            <person name="Foster-Nyarko E."/>
            <person name="Jarju S."/>
            <person name="Secka A."/>
            <person name="Antonio M."/>
            <person name="Oren A."/>
            <person name="Chaudhuri R.R."/>
            <person name="La Ragione R."/>
            <person name="Hildebrand F."/>
            <person name="Pallen M.J."/>
        </authorList>
    </citation>
    <scope>NUCLEOTIDE SEQUENCE</scope>
    <source>
        <strain evidence="7">ChiBcec18-1249</strain>
    </source>
</reference>
<keyword evidence="4 5" id="KW-0472">Membrane</keyword>
<evidence type="ECO:0000313" key="8">
    <source>
        <dbReference type="Proteomes" id="UP000823824"/>
    </source>
</evidence>
<dbReference type="InterPro" id="IPR052165">
    <property type="entry name" value="Membrane_assoc_protease"/>
</dbReference>
<evidence type="ECO:0000256" key="2">
    <source>
        <dbReference type="ARBA" id="ARBA00022692"/>
    </source>
</evidence>
<dbReference type="EMBL" id="DWZJ01000038">
    <property type="protein sequence ID" value="HJB13032.1"/>
    <property type="molecule type" value="Genomic_DNA"/>
</dbReference>
<dbReference type="InterPro" id="IPR002810">
    <property type="entry name" value="NfeD-like_C"/>
</dbReference>
<organism evidence="7 8">
    <name type="scientific">Candidatus Oscillibacter excrementigallinarum</name>
    <dbReference type="NCBI Taxonomy" id="2838716"/>
    <lineage>
        <taxon>Bacteria</taxon>
        <taxon>Bacillati</taxon>
        <taxon>Bacillota</taxon>
        <taxon>Clostridia</taxon>
        <taxon>Eubacteriales</taxon>
        <taxon>Oscillospiraceae</taxon>
        <taxon>Oscillibacter</taxon>
    </lineage>
</organism>
<accession>A0A9D2LI22</accession>